<keyword evidence="5" id="KW-0131">Cell cycle</keyword>
<dbReference type="PANTHER" id="PTHR28605">
    <property type="entry name" value="CTF8, CHROMOSOME TRANSMISSION FIDELITY FACTOR 8 HOMOLOG (S. CEREVISIAE)"/>
    <property type="match status" value="1"/>
</dbReference>
<keyword evidence="3" id="KW-0238">DNA-binding</keyword>
<evidence type="ECO:0000256" key="2">
    <source>
        <dbReference type="ARBA" id="ARBA00022705"/>
    </source>
</evidence>
<dbReference type="STRING" id="1331196.A0A1B9IQF2"/>
<accession>A0A1B9IQF2</accession>
<evidence type="ECO:0008006" key="10">
    <source>
        <dbReference type="Google" id="ProtNLM"/>
    </source>
</evidence>
<sequence length="263" mass="28967">MRIHLPLHPAQLDPPASSSSSSSSSPLIQLGGDLVLVELQGELSYEGDKSDGVIGVIGLDRPDKPTLHLGPHHLLHGKFVNLQKPYAVIRKVIGKSNSVEGTTKLEGNASNEESNEEDSSSEEEENLFGKDDEPSTPLRSKGKGVDYSSSPVYAPLTPIDYSSDLEMDPSSPARSEWDQIEHDDQEDEEQSQQRPNKRARTKVNGNGGGKISKVERRKKEKQKKMESGEKDRTRNYQVIGIVKKKVVFALRPEPLVAPTILPE</sequence>
<feature type="compositionally biased region" description="Basic and acidic residues" evidence="7">
    <location>
        <begin position="223"/>
        <end position="234"/>
    </location>
</feature>
<dbReference type="GO" id="GO:0006260">
    <property type="term" value="P:DNA replication"/>
    <property type="evidence" value="ECO:0007669"/>
    <property type="project" value="UniProtKB-KW"/>
</dbReference>
<evidence type="ECO:0000256" key="7">
    <source>
        <dbReference type="SAM" id="MobiDB-lite"/>
    </source>
</evidence>
<keyword evidence="9" id="KW-1185">Reference proteome</keyword>
<evidence type="ECO:0000313" key="9">
    <source>
        <dbReference type="Proteomes" id="UP000092583"/>
    </source>
</evidence>
<dbReference type="GO" id="GO:0031390">
    <property type="term" value="C:Ctf18 RFC-like complex"/>
    <property type="evidence" value="ECO:0007669"/>
    <property type="project" value="InterPro"/>
</dbReference>
<protein>
    <recommendedName>
        <fullName evidence="10">Chromosome transmission fidelity protein 8</fullName>
    </recommendedName>
</protein>
<evidence type="ECO:0000256" key="6">
    <source>
        <dbReference type="ARBA" id="ARBA00038447"/>
    </source>
</evidence>
<dbReference type="PANTHER" id="PTHR28605:SF1">
    <property type="entry name" value="CHROMOSOME TRANSMISSION FIDELITY FACTOR 8"/>
    <property type="match status" value="1"/>
</dbReference>
<evidence type="ECO:0000256" key="5">
    <source>
        <dbReference type="ARBA" id="ARBA00023306"/>
    </source>
</evidence>
<evidence type="ECO:0000313" key="8">
    <source>
        <dbReference type="EMBL" id="OCF57634.1"/>
    </source>
</evidence>
<evidence type="ECO:0000256" key="1">
    <source>
        <dbReference type="ARBA" id="ARBA00004123"/>
    </source>
</evidence>
<reference evidence="8 9" key="1">
    <citation type="submission" date="2013-07" db="EMBL/GenBank/DDBJ databases">
        <title>The Genome Sequence of Kwoniella mangroviensis CBS10435.</title>
        <authorList>
            <consortium name="The Broad Institute Genome Sequencing Platform"/>
            <person name="Cuomo C."/>
            <person name="Litvintseva A."/>
            <person name="Chen Y."/>
            <person name="Heitman J."/>
            <person name="Sun S."/>
            <person name="Springer D."/>
            <person name="Dromer F."/>
            <person name="Young S.K."/>
            <person name="Zeng Q."/>
            <person name="Gargeya S."/>
            <person name="Fitzgerald M."/>
            <person name="Abouelleil A."/>
            <person name="Alvarado L."/>
            <person name="Berlin A.M."/>
            <person name="Chapman S.B."/>
            <person name="Dewar J."/>
            <person name="Goldberg J."/>
            <person name="Griggs A."/>
            <person name="Gujja S."/>
            <person name="Hansen M."/>
            <person name="Howarth C."/>
            <person name="Imamovic A."/>
            <person name="Larimer J."/>
            <person name="McCowan C."/>
            <person name="Murphy C."/>
            <person name="Pearson M."/>
            <person name="Priest M."/>
            <person name="Roberts A."/>
            <person name="Saif S."/>
            <person name="Shea T."/>
            <person name="Sykes S."/>
            <person name="Wortman J."/>
            <person name="Nusbaum C."/>
            <person name="Birren B."/>
        </authorList>
    </citation>
    <scope>NUCLEOTIDE SEQUENCE [LARGE SCALE GENOMIC DNA]</scope>
    <source>
        <strain evidence="8 9">CBS 10435</strain>
    </source>
</reference>
<keyword evidence="4" id="KW-0539">Nucleus</keyword>
<feature type="region of interest" description="Disordered" evidence="7">
    <location>
        <begin position="1"/>
        <end position="25"/>
    </location>
</feature>
<dbReference type="Proteomes" id="UP000092583">
    <property type="component" value="Unassembled WGS sequence"/>
</dbReference>
<evidence type="ECO:0000256" key="3">
    <source>
        <dbReference type="ARBA" id="ARBA00023125"/>
    </source>
</evidence>
<keyword evidence="2" id="KW-0235">DNA replication</keyword>
<organism evidence="8 9">
    <name type="scientific">Kwoniella mangroviensis CBS 10435</name>
    <dbReference type="NCBI Taxonomy" id="1331196"/>
    <lineage>
        <taxon>Eukaryota</taxon>
        <taxon>Fungi</taxon>
        <taxon>Dikarya</taxon>
        <taxon>Basidiomycota</taxon>
        <taxon>Agaricomycotina</taxon>
        <taxon>Tremellomycetes</taxon>
        <taxon>Tremellales</taxon>
        <taxon>Cryptococcaceae</taxon>
        <taxon>Kwoniella</taxon>
    </lineage>
</organism>
<dbReference type="GO" id="GO:0003677">
    <property type="term" value="F:DNA binding"/>
    <property type="evidence" value="ECO:0007669"/>
    <property type="project" value="UniProtKB-KW"/>
</dbReference>
<dbReference type="EMBL" id="KI669463">
    <property type="protein sequence ID" value="OCF57634.1"/>
    <property type="molecule type" value="Genomic_DNA"/>
</dbReference>
<feature type="compositionally biased region" description="Acidic residues" evidence="7">
    <location>
        <begin position="113"/>
        <end position="126"/>
    </location>
</feature>
<reference evidence="9" key="2">
    <citation type="submission" date="2013-12" db="EMBL/GenBank/DDBJ databases">
        <title>Evolution of pathogenesis and genome organization in the Tremellales.</title>
        <authorList>
            <person name="Cuomo C."/>
            <person name="Litvintseva A."/>
            <person name="Heitman J."/>
            <person name="Chen Y."/>
            <person name="Sun S."/>
            <person name="Springer D."/>
            <person name="Dromer F."/>
            <person name="Young S."/>
            <person name="Zeng Q."/>
            <person name="Chapman S."/>
            <person name="Gujja S."/>
            <person name="Saif S."/>
            <person name="Birren B."/>
        </authorList>
    </citation>
    <scope>NUCLEOTIDE SEQUENCE [LARGE SCALE GENOMIC DNA]</scope>
    <source>
        <strain evidence="9">CBS 10435</strain>
    </source>
</reference>
<dbReference type="InterPro" id="IPR018607">
    <property type="entry name" value="Ctf8"/>
</dbReference>
<comment type="subcellular location">
    <subcellularLocation>
        <location evidence="1">Nucleus</location>
    </subcellularLocation>
</comment>
<feature type="region of interest" description="Disordered" evidence="7">
    <location>
        <begin position="100"/>
        <end position="234"/>
    </location>
</feature>
<dbReference type="OrthoDB" id="121932at2759"/>
<gene>
    <name evidence="8" type="ORF">L486_05094</name>
</gene>
<evidence type="ECO:0000256" key="4">
    <source>
        <dbReference type="ARBA" id="ARBA00023242"/>
    </source>
</evidence>
<name>A0A1B9IQF2_9TREE</name>
<dbReference type="GO" id="GO:0007064">
    <property type="term" value="P:mitotic sister chromatid cohesion"/>
    <property type="evidence" value="ECO:0007669"/>
    <property type="project" value="InterPro"/>
</dbReference>
<dbReference type="Pfam" id="PF09696">
    <property type="entry name" value="Ctf8"/>
    <property type="match status" value="1"/>
</dbReference>
<dbReference type="AlphaFoldDB" id="A0A1B9IQF2"/>
<proteinExistence type="inferred from homology"/>
<comment type="similarity">
    <text evidence="6">Belongs to the CTF8 family.</text>
</comment>